<dbReference type="Pfam" id="PF07332">
    <property type="entry name" value="Phage_holin_3_6"/>
    <property type="match status" value="1"/>
</dbReference>
<dbReference type="Proteomes" id="UP001528673">
    <property type="component" value="Unassembled WGS sequence"/>
</dbReference>
<keyword evidence="1" id="KW-1133">Transmembrane helix</keyword>
<evidence type="ECO:0000256" key="1">
    <source>
        <dbReference type="SAM" id="Phobius"/>
    </source>
</evidence>
<feature type="transmembrane region" description="Helical" evidence="1">
    <location>
        <begin position="83"/>
        <end position="103"/>
    </location>
</feature>
<dbReference type="RefSeq" id="WP_273949867.1">
    <property type="nucleotide sequence ID" value="NZ_JAQSIP010000002.1"/>
</dbReference>
<evidence type="ECO:0000313" key="2">
    <source>
        <dbReference type="EMBL" id="MDD0838230.1"/>
    </source>
</evidence>
<dbReference type="EMBL" id="JAQSIP010000002">
    <property type="protein sequence ID" value="MDD0838230.1"/>
    <property type="molecule type" value="Genomic_DNA"/>
</dbReference>
<sequence length="131" mass="14939">MKWLSFLGLDERVQRVRQGAAELAQAAEDRVELLTLEWAEEKQRLQRIVLLSVLGAVLTSVVLIVLSAAVMVQFWDTPWRTTVAWGVAGAWLLLWLAMAVALWQALRAGHQAFALTRRELKRDWFELKDGL</sequence>
<comment type="caution">
    <text evidence="2">The sequence shown here is derived from an EMBL/GenBank/DDBJ whole genome shotgun (WGS) entry which is preliminary data.</text>
</comment>
<evidence type="ECO:0000313" key="3">
    <source>
        <dbReference type="Proteomes" id="UP001528673"/>
    </source>
</evidence>
<keyword evidence="1" id="KW-0472">Membrane</keyword>
<feature type="transmembrane region" description="Helical" evidence="1">
    <location>
        <begin position="48"/>
        <end position="71"/>
    </location>
</feature>
<dbReference type="InterPro" id="IPR009937">
    <property type="entry name" value="Phage_holin_3_6"/>
</dbReference>
<accession>A0ABT5MW01</accession>
<gene>
    <name evidence="2" type="ORF">PSQ40_06575</name>
</gene>
<proteinExistence type="predicted"/>
<name>A0ABT5MW01_9BURK</name>
<reference evidence="2 3" key="1">
    <citation type="submission" date="2023-02" db="EMBL/GenBank/DDBJ databases">
        <title>Bacterial whole genomic sequence of Curvibacter sp. HBC61.</title>
        <authorList>
            <person name="Le V."/>
            <person name="Ko S.-R."/>
            <person name="Ahn C.-Y."/>
            <person name="Oh H.-M."/>
        </authorList>
    </citation>
    <scope>NUCLEOTIDE SEQUENCE [LARGE SCALE GENOMIC DNA]</scope>
    <source>
        <strain evidence="2 3">HBC61</strain>
    </source>
</reference>
<keyword evidence="3" id="KW-1185">Reference proteome</keyword>
<keyword evidence="1" id="KW-0812">Transmembrane</keyword>
<protein>
    <submittedName>
        <fullName evidence="2">Phage holin family protein</fullName>
    </submittedName>
</protein>
<organism evidence="2 3">
    <name type="scientific">Curvibacter cyanobacteriorum</name>
    <dbReference type="NCBI Taxonomy" id="3026422"/>
    <lineage>
        <taxon>Bacteria</taxon>
        <taxon>Pseudomonadati</taxon>
        <taxon>Pseudomonadota</taxon>
        <taxon>Betaproteobacteria</taxon>
        <taxon>Burkholderiales</taxon>
        <taxon>Comamonadaceae</taxon>
        <taxon>Curvibacter</taxon>
    </lineage>
</organism>